<dbReference type="InterPro" id="IPR049883">
    <property type="entry name" value="NOTCH1_EGF-like"/>
</dbReference>
<dbReference type="Pfam" id="PF07645">
    <property type="entry name" value="EGF_CA"/>
    <property type="match status" value="1"/>
</dbReference>
<keyword evidence="8" id="KW-1185">Reference proteome</keyword>
<dbReference type="InterPro" id="IPR024731">
    <property type="entry name" value="NELL2-like_EGF"/>
</dbReference>
<feature type="domain" description="EGF-like" evidence="6">
    <location>
        <begin position="146"/>
        <end position="186"/>
    </location>
</feature>
<dbReference type="Gene3D" id="2.10.25.10">
    <property type="entry name" value="Laminin"/>
    <property type="match status" value="3"/>
</dbReference>
<dbReference type="SMART" id="SM00181">
    <property type="entry name" value="EGF"/>
    <property type="match status" value="3"/>
</dbReference>
<evidence type="ECO:0000313" key="7">
    <source>
        <dbReference type="EMBL" id="CAH3035588.1"/>
    </source>
</evidence>
<dbReference type="PROSITE" id="PS01187">
    <property type="entry name" value="EGF_CA"/>
    <property type="match status" value="1"/>
</dbReference>
<evidence type="ECO:0000256" key="5">
    <source>
        <dbReference type="PROSITE-ProRule" id="PRU00076"/>
    </source>
</evidence>
<reference evidence="7 8" key="1">
    <citation type="submission" date="2022-05" db="EMBL/GenBank/DDBJ databases">
        <authorList>
            <consortium name="Genoscope - CEA"/>
            <person name="William W."/>
        </authorList>
    </citation>
    <scope>NUCLEOTIDE SEQUENCE [LARGE SCALE GENOMIC DNA]</scope>
</reference>
<dbReference type="SUPFAM" id="SSF57184">
    <property type="entry name" value="Growth factor receptor domain"/>
    <property type="match status" value="1"/>
</dbReference>
<comment type="caution">
    <text evidence="5">Lacks conserved residue(s) required for the propagation of feature annotation.</text>
</comment>
<keyword evidence="1 5" id="KW-0245">EGF-like domain</keyword>
<keyword evidence="2" id="KW-0732">Signal</keyword>
<proteinExistence type="predicted"/>
<evidence type="ECO:0000256" key="4">
    <source>
        <dbReference type="ARBA" id="ARBA00023157"/>
    </source>
</evidence>
<dbReference type="InterPro" id="IPR001881">
    <property type="entry name" value="EGF-like_Ca-bd_dom"/>
</dbReference>
<dbReference type="InterPro" id="IPR052235">
    <property type="entry name" value="Nephronectin_domain"/>
</dbReference>
<dbReference type="InterPro" id="IPR009030">
    <property type="entry name" value="Growth_fac_rcpt_cys_sf"/>
</dbReference>
<dbReference type="PROSITE" id="PS00010">
    <property type="entry name" value="ASX_HYDROXYL"/>
    <property type="match status" value="2"/>
</dbReference>
<dbReference type="SMART" id="SM00179">
    <property type="entry name" value="EGF_CA"/>
    <property type="match status" value="2"/>
</dbReference>
<dbReference type="PANTHER" id="PTHR24050:SF28">
    <property type="entry name" value="UROMODULIN-LIKE"/>
    <property type="match status" value="1"/>
</dbReference>
<dbReference type="FunFam" id="2.10.25.10:FF:000038">
    <property type="entry name" value="Fibrillin 2"/>
    <property type="match status" value="2"/>
</dbReference>
<keyword evidence="3" id="KW-0677">Repeat</keyword>
<comment type="caution">
    <text evidence="7">The sequence shown here is derived from an EMBL/GenBank/DDBJ whole genome shotgun (WGS) entry which is preliminary data.</text>
</comment>
<protein>
    <recommendedName>
        <fullName evidence="6">EGF-like domain-containing protein</fullName>
    </recommendedName>
</protein>
<feature type="domain" description="EGF-like" evidence="6">
    <location>
        <begin position="105"/>
        <end position="145"/>
    </location>
</feature>
<evidence type="ECO:0000256" key="2">
    <source>
        <dbReference type="ARBA" id="ARBA00022729"/>
    </source>
</evidence>
<dbReference type="Proteomes" id="UP001159428">
    <property type="component" value="Unassembled WGS sequence"/>
</dbReference>
<keyword evidence="4" id="KW-1015">Disulfide bond</keyword>
<dbReference type="CDD" id="cd00054">
    <property type="entry name" value="EGF_CA"/>
    <property type="match status" value="2"/>
</dbReference>
<evidence type="ECO:0000256" key="1">
    <source>
        <dbReference type="ARBA" id="ARBA00022536"/>
    </source>
</evidence>
<dbReference type="EMBL" id="CALNXJ010000003">
    <property type="protein sequence ID" value="CAH3035588.1"/>
    <property type="molecule type" value="Genomic_DNA"/>
</dbReference>
<dbReference type="GO" id="GO:0005509">
    <property type="term" value="F:calcium ion binding"/>
    <property type="evidence" value="ECO:0007669"/>
    <property type="project" value="InterPro"/>
</dbReference>
<accession>A0AAU9VVB5</accession>
<dbReference type="InterPro" id="IPR000152">
    <property type="entry name" value="EGF-type_Asp/Asn_hydroxyl_site"/>
</dbReference>
<dbReference type="InterPro" id="IPR000742">
    <property type="entry name" value="EGF"/>
</dbReference>
<evidence type="ECO:0000259" key="6">
    <source>
        <dbReference type="PROSITE" id="PS50026"/>
    </source>
</evidence>
<dbReference type="InterPro" id="IPR018097">
    <property type="entry name" value="EGF_Ca-bd_CS"/>
</dbReference>
<dbReference type="Pfam" id="PF12947">
    <property type="entry name" value="EGF_3"/>
    <property type="match status" value="1"/>
</dbReference>
<evidence type="ECO:0000313" key="8">
    <source>
        <dbReference type="Proteomes" id="UP001159428"/>
    </source>
</evidence>
<dbReference type="PROSITE" id="PS01186">
    <property type="entry name" value="EGF_2"/>
    <property type="match status" value="2"/>
</dbReference>
<dbReference type="PROSITE" id="PS50026">
    <property type="entry name" value="EGF_3"/>
    <property type="match status" value="2"/>
</dbReference>
<name>A0AAU9VVB5_9CNID</name>
<gene>
    <name evidence="7" type="ORF">PMEA_00016351</name>
</gene>
<dbReference type="AlphaFoldDB" id="A0AAU9VVB5"/>
<dbReference type="PANTHER" id="PTHR24050">
    <property type="entry name" value="PA14 DOMAIN-CONTAINING PROTEIN"/>
    <property type="match status" value="1"/>
</dbReference>
<organism evidence="7 8">
    <name type="scientific">Pocillopora meandrina</name>
    <dbReference type="NCBI Taxonomy" id="46732"/>
    <lineage>
        <taxon>Eukaryota</taxon>
        <taxon>Metazoa</taxon>
        <taxon>Cnidaria</taxon>
        <taxon>Anthozoa</taxon>
        <taxon>Hexacorallia</taxon>
        <taxon>Scleractinia</taxon>
        <taxon>Astrocoeniina</taxon>
        <taxon>Pocilloporidae</taxon>
        <taxon>Pocillopora</taxon>
    </lineage>
</organism>
<evidence type="ECO:0000256" key="3">
    <source>
        <dbReference type="ARBA" id="ARBA00022737"/>
    </source>
</evidence>
<sequence>MIRNISVRRKSQCMTQCFLEPNCVSYNYGPLYNDVPTCELSNRTHLQVSSSDFIQKEEYIYQHILNPCESSPCPSNTLCQAGFTNKGYRSICPKGLEGGATCYQDVDECIMASHDYSPDADCSNSVGSFQCACRTGYTGDGKTCQDNDECTMNTHDCSSNADCSNVMGSFQCACKSGYTGDGKACQGEKRAARTLQTGKQSDDMNECLIISFTFGRMCNS</sequence>